<reference evidence="4 5" key="1">
    <citation type="submission" date="2020-04" db="EMBL/GenBank/DDBJ databases">
        <title>Global-level population genomics: horizontal gene transfer, symbiosis and evolution in Rhizobia.</title>
        <authorList>
            <person name="Gai Y."/>
        </authorList>
    </citation>
    <scope>NUCLEOTIDE SEQUENCE [LARGE SCALE GENOMIC DNA]</scope>
    <source>
        <strain evidence="4 5">BLR33</strain>
    </source>
</reference>
<evidence type="ECO:0000256" key="1">
    <source>
        <dbReference type="SAM" id="MobiDB-lite"/>
    </source>
</evidence>
<accession>A0ABS7ICT4</accession>
<comment type="caution">
    <text evidence="4">The sequence shown here is derived from an EMBL/GenBank/DDBJ whole genome shotgun (WGS) entry which is preliminary data.</text>
</comment>
<sequence length="144" mass="15181">MRKTRLPNAVALAATLALGAAGFAVAQTNGADPHHSEESSQGASPSGTEEMNGQGQETMPGSGMMPGGMMGRGMMMQPGIMGGMPPMGMRGQMMKIMFAIADTDGDGALSFEEVTAIHKRIFDSVDANRDGKVTPEEMQAFWRQ</sequence>
<feature type="domain" description="EF-hand" evidence="3">
    <location>
        <begin position="89"/>
        <end position="124"/>
    </location>
</feature>
<dbReference type="GeneID" id="66142867"/>
<evidence type="ECO:0000259" key="3">
    <source>
        <dbReference type="PROSITE" id="PS50222"/>
    </source>
</evidence>
<feature type="chain" id="PRO_5046938044" evidence="2">
    <location>
        <begin position="27"/>
        <end position="144"/>
    </location>
</feature>
<feature type="signal peptide" evidence="2">
    <location>
        <begin position="1"/>
        <end position="26"/>
    </location>
</feature>
<dbReference type="InterPro" id="IPR002048">
    <property type="entry name" value="EF_hand_dom"/>
</dbReference>
<gene>
    <name evidence="4" type="ORF">HJB60_02905</name>
</gene>
<dbReference type="SUPFAM" id="SSF47473">
    <property type="entry name" value="EF-hand"/>
    <property type="match status" value="1"/>
</dbReference>
<evidence type="ECO:0000313" key="5">
    <source>
        <dbReference type="Proteomes" id="UP000770629"/>
    </source>
</evidence>
<dbReference type="Proteomes" id="UP000770629">
    <property type="component" value="Unassembled WGS sequence"/>
</dbReference>
<keyword evidence="5" id="KW-1185">Reference proteome</keyword>
<protein>
    <submittedName>
        <fullName evidence="4">EF-hand domain-containing protein</fullName>
    </submittedName>
</protein>
<dbReference type="Pfam" id="PF13202">
    <property type="entry name" value="EF-hand_5"/>
    <property type="match status" value="2"/>
</dbReference>
<feature type="region of interest" description="Disordered" evidence="1">
    <location>
        <begin position="28"/>
        <end position="63"/>
    </location>
</feature>
<name>A0ABS7ICT4_9HYPH</name>
<proteinExistence type="predicted"/>
<dbReference type="InterPro" id="IPR018247">
    <property type="entry name" value="EF_Hand_1_Ca_BS"/>
</dbReference>
<dbReference type="EMBL" id="JABDYF010000001">
    <property type="protein sequence ID" value="MBX5088126.1"/>
    <property type="molecule type" value="Genomic_DNA"/>
</dbReference>
<organism evidence="4 5">
    <name type="scientific">Rhizobium lentis</name>
    <dbReference type="NCBI Taxonomy" id="1138194"/>
    <lineage>
        <taxon>Bacteria</taxon>
        <taxon>Pseudomonadati</taxon>
        <taxon>Pseudomonadota</taxon>
        <taxon>Alphaproteobacteria</taxon>
        <taxon>Hyphomicrobiales</taxon>
        <taxon>Rhizobiaceae</taxon>
        <taxon>Rhizobium/Agrobacterium group</taxon>
        <taxon>Rhizobium</taxon>
    </lineage>
</organism>
<dbReference type="RefSeq" id="WP_207244629.1">
    <property type="nucleotide sequence ID" value="NZ_CP071455.1"/>
</dbReference>
<evidence type="ECO:0000313" key="4">
    <source>
        <dbReference type="EMBL" id="MBX5088126.1"/>
    </source>
</evidence>
<dbReference type="Gene3D" id="1.10.238.10">
    <property type="entry name" value="EF-hand"/>
    <property type="match status" value="2"/>
</dbReference>
<dbReference type="InterPro" id="IPR011992">
    <property type="entry name" value="EF-hand-dom_pair"/>
</dbReference>
<dbReference type="PROSITE" id="PS00018">
    <property type="entry name" value="EF_HAND_1"/>
    <property type="match status" value="2"/>
</dbReference>
<dbReference type="PROSITE" id="PS50222">
    <property type="entry name" value="EF_HAND_2"/>
    <property type="match status" value="1"/>
</dbReference>
<evidence type="ECO:0000256" key="2">
    <source>
        <dbReference type="SAM" id="SignalP"/>
    </source>
</evidence>
<keyword evidence="2" id="KW-0732">Signal</keyword>
<feature type="compositionally biased region" description="Polar residues" evidence="1">
    <location>
        <begin position="39"/>
        <end position="57"/>
    </location>
</feature>
<dbReference type="CDD" id="cd00051">
    <property type="entry name" value="EFh"/>
    <property type="match status" value="1"/>
</dbReference>